<evidence type="ECO:0000313" key="4">
    <source>
        <dbReference type="EMBL" id="TCL54589.1"/>
    </source>
</evidence>
<dbReference type="GO" id="GO:0005975">
    <property type="term" value="P:carbohydrate metabolic process"/>
    <property type="evidence" value="ECO:0007669"/>
    <property type="project" value="InterPro"/>
</dbReference>
<dbReference type="Pfam" id="PF20737">
    <property type="entry name" value="Glyco_hydro127C"/>
    <property type="match status" value="1"/>
</dbReference>
<reference evidence="4 5" key="1">
    <citation type="submission" date="2019-03" db="EMBL/GenBank/DDBJ databases">
        <title>Genomic Encyclopedia of Type Strains, Phase IV (KMG-IV): sequencing the most valuable type-strain genomes for metagenomic binning, comparative biology and taxonomic classification.</title>
        <authorList>
            <person name="Goeker M."/>
        </authorList>
    </citation>
    <scope>NUCLEOTIDE SEQUENCE [LARGE SCALE GENOMIC DNA]</scope>
    <source>
        <strain evidence="4 5">DSM 100556</strain>
    </source>
</reference>
<name>A0A4R1QLJ8_9FIRM</name>
<evidence type="ECO:0000259" key="3">
    <source>
        <dbReference type="Pfam" id="PF20737"/>
    </source>
</evidence>
<dbReference type="Pfam" id="PF07944">
    <property type="entry name" value="Beta-AFase-like_GH127_cat"/>
    <property type="match status" value="1"/>
</dbReference>
<dbReference type="InterPro" id="IPR049046">
    <property type="entry name" value="Beta-AFase-like_GH127_middle"/>
</dbReference>
<feature type="domain" description="Non-reducing end beta-L-arabinofuranosidase-like GH127 C-terminal" evidence="3">
    <location>
        <begin position="528"/>
        <end position="637"/>
    </location>
</feature>
<dbReference type="InterPro" id="IPR008928">
    <property type="entry name" value="6-hairpin_glycosidase_sf"/>
</dbReference>
<keyword evidence="5" id="KW-1185">Reference proteome</keyword>
<sequence>MKSKKMNKIDLKNIRIDDNFWVKRQSLITDVVIPYQEAILDDKVEGVEKSHAFANFRIAAGLEDGEFYGMVFQDSDVAKWLEAAAYSLCIKPDEDLEKRADNIIDIIEKAQQADGYLNTYFTIKEPEKRWTNLHECHELYCAGHMMEAAAAYYEATGKDKLLGVMERMADHIENRFLAEKREGIPGHQEVEIGLMRMYHVTGENKYLKLAQHFIDERGKNPQFFIEETQKRGWKHEIMDPYNMKYNQSFAPVRNQKTAEGHSVRAVYMFTAMADIAGVTGDEELLKACEAIWENCVNKRMYITGGIGSNAEGEAFTIDYDLPNDSVYAETCASVGLIFWAEKMLGITGDGQYADIMERALYNGVLSGMQLDGKRFFYVNPLEVNPGVSGELFGYKHVLPQRPGWYQCACCPPNVARLIASLGTYIWREEEGIIYSDLHIGGTAELENATIRTVSEFPWNGAVSYEIVPKGGKKEFTLAIRIPSYAEGHKLSLNGRDITAQYGVHKGYCFISREWNVPDKLSLTFDMRIRKVHTNTAVRSNIGCAALQRGPIVYCLEGADNGERLQELHILKKGALKAEDYQENLLGGIVPIKAQGSRIYANGELYFEGEFERKEEMLTAIPYYAWGNRGLNQMKVWIHEDGGIL</sequence>
<dbReference type="PANTHER" id="PTHR43465:SF2">
    <property type="entry name" value="DUF1680 DOMAIN PROTEIN (AFU_ORTHOLOGUE AFUA_1G08910)"/>
    <property type="match status" value="1"/>
</dbReference>
<dbReference type="EMBL" id="SLUO01000019">
    <property type="protein sequence ID" value="TCL54589.1"/>
    <property type="molecule type" value="Genomic_DNA"/>
</dbReference>
<evidence type="ECO:0000259" key="1">
    <source>
        <dbReference type="Pfam" id="PF07944"/>
    </source>
</evidence>
<dbReference type="Proteomes" id="UP000295718">
    <property type="component" value="Unassembled WGS sequence"/>
</dbReference>
<protein>
    <recommendedName>
        <fullName evidence="6">Glycoside hydrolase family 127 protein</fullName>
    </recommendedName>
</protein>
<dbReference type="Pfam" id="PF20736">
    <property type="entry name" value="Glyco_hydro127M"/>
    <property type="match status" value="1"/>
</dbReference>
<dbReference type="OrthoDB" id="9757939at2"/>
<evidence type="ECO:0000313" key="5">
    <source>
        <dbReference type="Proteomes" id="UP000295718"/>
    </source>
</evidence>
<evidence type="ECO:0000259" key="2">
    <source>
        <dbReference type="Pfam" id="PF20736"/>
    </source>
</evidence>
<organism evidence="4 5">
    <name type="scientific">Kineothrix alysoides</name>
    <dbReference type="NCBI Taxonomy" id="1469948"/>
    <lineage>
        <taxon>Bacteria</taxon>
        <taxon>Bacillati</taxon>
        <taxon>Bacillota</taxon>
        <taxon>Clostridia</taxon>
        <taxon>Lachnospirales</taxon>
        <taxon>Lachnospiraceae</taxon>
        <taxon>Kineothrix</taxon>
    </lineage>
</organism>
<dbReference type="InterPro" id="IPR049049">
    <property type="entry name" value="Beta-AFase-like_GH127_C"/>
</dbReference>
<dbReference type="RefSeq" id="WP_031391918.1">
    <property type="nucleotide sequence ID" value="NZ_JPNB01000002.1"/>
</dbReference>
<dbReference type="Gene3D" id="1.50.10.20">
    <property type="match status" value="1"/>
</dbReference>
<proteinExistence type="predicted"/>
<dbReference type="AlphaFoldDB" id="A0A4R1QLJ8"/>
<gene>
    <name evidence="4" type="ORF">EDD76_11912</name>
</gene>
<evidence type="ECO:0008006" key="6">
    <source>
        <dbReference type="Google" id="ProtNLM"/>
    </source>
</evidence>
<accession>A0A4R1QLJ8</accession>
<dbReference type="InterPro" id="IPR049174">
    <property type="entry name" value="Beta-AFase-like"/>
</dbReference>
<feature type="domain" description="Non-reducing end beta-L-arabinofuranosidase-like GH127 catalytic" evidence="1">
    <location>
        <begin position="13"/>
        <end position="422"/>
    </location>
</feature>
<dbReference type="STRING" id="1469948.GCA_000732725_03285"/>
<feature type="domain" description="Non-reducing end beta-L-arabinofuranosidase-like GH127 middle" evidence="2">
    <location>
        <begin position="433"/>
        <end position="526"/>
    </location>
</feature>
<dbReference type="InterPro" id="IPR012878">
    <property type="entry name" value="Beta-AFase-like_GH127_cat"/>
</dbReference>
<comment type="caution">
    <text evidence="4">The sequence shown here is derived from an EMBL/GenBank/DDBJ whole genome shotgun (WGS) entry which is preliminary data.</text>
</comment>
<dbReference type="PANTHER" id="PTHR43465">
    <property type="entry name" value="DUF1680 DOMAIN PROTEIN (AFU_ORTHOLOGUE AFUA_1G08910)"/>
    <property type="match status" value="1"/>
</dbReference>
<dbReference type="SUPFAM" id="SSF48208">
    <property type="entry name" value="Six-hairpin glycosidases"/>
    <property type="match status" value="1"/>
</dbReference>